<comment type="caution">
    <text evidence="1">The sequence shown here is derived from an EMBL/GenBank/DDBJ whole genome shotgun (WGS) entry which is preliminary data.</text>
</comment>
<gene>
    <name evidence="1" type="ORF">KOW79_007109</name>
</gene>
<protein>
    <submittedName>
        <fullName evidence="1">Uncharacterized protein</fullName>
    </submittedName>
</protein>
<dbReference type="AlphaFoldDB" id="A0A9D3NXE6"/>
<keyword evidence="2" id="KW-1185">Reference proteome</keyword>
<dbReference type="Proteomes" id="UP000824219">
    <property type="component" value="Linkage Group LG08"/>
</dbReference>
<evidence type="ECO:0000313" key="1">
    <source>
        <dbReference type="EMBL" id="KAG7328935.1"/>
    </source>
</evidence>
<sequence>MEEALRSSAFCRNPGSCSTALVPAETSCSYDYSCCQAKCFQKHSRLGRSGPGGGGRLALGSFLGLFSGSDRSRPDVGAPEGL</sequence>
<accession>A0A9D3NXE6</accession>
<reference evidence="1 2" key="1">
    <citation type="submission" date="2021-06" db="EMBL/GenBank/DDBJ databases">
        <title>Chromosome-level genome assembly of the red-tail catfish (Hemibagrus wyckioides).</title>
        <authorList>
            <person name="Shao F."/>
        </authorList>
    </citation>
    <scope>NUCLEOTIDE SEQUENCE [LARGE SCALE GENOMIC DNA]</scope>
    <source>
        <strain evidence="1">EC202008001</strain>
        <tissue evidence="1">Blood</tissue>
    </source>
</reference>
<name>A0A9D3NXE6_9TELE</name>
<organism evidence="1 2">
    <name type="scientific">Hemibagrus wyckioides</name>
    <dbReference type="NCBI Taxonomy" id="337641"/>
    <lineage>
        <taxon>Eukaryota</taxon>
        <taxon>Metazoa</taxon>
        <taxon>Chordata</taxon>
        <taxon>Craniata</taxon>
        <taxon>Vertebrata</taxon>
        <taxon>Euteleostomi</taxon>
        <taxon>Actinopterygii</taxon>
        <taxon>Neopterygii</taxon>
        <taxon>Teleostei</taxon>
        <taxon>Ostariophysi</taxon>
        <taxon>Siluriformes</taxon>
        <taxon>Bagridae</taxon>
        <taxon>Hemibagrus</taxon>
    </lineage>
</organism>
<evidence type="ECO:0000313" key="2">
    <source>
        <dbReference type="Proteomes" id="UP000824219"/>
    </source>
</evidence>
<proteinExistence type="predicted"/>
<dbReference type="EMBL" id="JAHKSW010000008">
    <property type="protein sequence ID" value="KAG7328935.1"/>
    <property type="molecule type" value="Genomic_DNA"/>
</dbReference>